<dbReference type="PROSITE" id="PS51257">
    <property type="entry name" value="PROKAR_LIPOPROTEIN"/>
    <property type="match status" value="1"/>
</dbReference>
<dbReference type="OrthoDB" id="5405492at2"/>
<dbReference type="Pfam" id="PF04536">
    <property type="entry name" value="TPM_phosphatase"/>
    <property type="match status" value="1"/>
</dbReference>
<keyword evidence="4" id="KW-1185">Reference proteome</keyword>
<dbReference type="AlphaFoldDB" id="E6X0Y9"/>
<evidence type="ECO:0000256" key="1">
    <source>
        <dbReference type="SAM" id="MobiDB-lite"/>
    </source>
</evidence>
<dbReference type="SUPFAM" id="SSF50156">
    <property type="entry name" value="PDZ domain-like"/>
    <property type="match status" value="1"/>
</dbReference>
<feature type="domain" description="PDZ" evidence="2">
    <location>
        <begin position="370"/>
        <end position="435"/>
    </location>
</feature>
<gene>
    <name evidence="3" type="ordered locus">Nitsa_1673</name>
</gene>
<dbReference type="EMBL" id="CP002452">
    <property type="protein sequence ID" value="ADV46921.1"/>
    <property type="molecule type" value="Genomic_DNA"/>
</dbReference>
<organism evidence="3 4">
    <name type="scientific">Nitratifractor salsuginis (strain DSM 16511 / JCM 12458 / E9I37-1)</name>
    <dbReference type="NCBI Taxonomy" id="749222"/>
    <lineage>
        <taxon>Bacteria</taxon>
        <taxon>Pseudomonadati</taxon>
        <taxon>Campylobacterota</taxon>
        <taxon>Epsilonproteobacteria</taxon>
        <taxon>Campylobacterales</taxon>
        <taxon>Sulfurovaceae</taxon>
        <taxon>Nitratifractor</taxon>
    </lineage>
</organism>
<sequence>MKTLVKTLIFLTISTLFIGCQNQAENSRSVASQAPAAQIIYDDAAVLLDNDRFVREFTRYNRWLKKRYDIDFRVVTTIDDGDIDLYANRRFNTLMKESRSHSGKALLLVINPVQDKVRLEVSEALEPIFTDAFVSYIERKGFIPYFRDQSIAEGVFMAMELIKDRLNDAAAGKEFLPPMKTKSIGGGAKNKAHIGQKDPHAKEGAQVTVKAAEPPKAVLKRYLNEVLKKHNKNPDLDIYTEASRKFFHHWTVTEVNQNNEVRFLSPCIDRMETLYNPDRTHAVLAVLPYDKNRKCSPYFFRKEEGKWRLDIATMAQVLHFNTQMQWHFDTAKRLQGEGIYYAYAFDGYGIGRNGYLYTPDKPKPKDTRWGFWVRGYYHPGDRREDVRAWIRYVWPGSPAQVRLGLERGDKIYAVGEGPTRIENATHRQFMDYMKNIPSGEIATVVVEHYYLNGKETYDFDAVLKPDVQFKYETKRGIAP</sequence>
<protein>
    <recommendedName>
        <fullName evidence="2">PDZ domain-containing protein</fullName>
    </recommendedName>
</protein>
<reference evidence="3 4" key="1">
    <citation type="journal article" date="2011" name="Stand. Genomic Sci.">
        <title>Complete genome sequence of Nitratifractor salsuginis type strain (E9I37-1).</title>
        <authorList>
            <person name="Anderson I."/>
            <person name="Sikorski J."/>
            <person name="Zeytun A."/>
            <person name="Nolan M."/>
            <person name="Lapidus A."/>
            <person name="Lucas S."/>
            <person name="Hammon N."/>
            <person name="Deshpande S."/>
            <person name="Cheng J.F."/>
            <person name="Tapia R."/>
            <person name="Han C."/>
            <person name="Goodwin L."/>
            <person name="Pitluck S."/>
            <person name="Liolios K."/>
            <person name="Pagani I."/>
            <person name="Ivanova N."/>
            <person name="Huntemann M."/>
            <person name="Mavromatis K."/>
            <person name="Ovchinikova G."/>
            <person name="Pati A."/>
            <person name="Chen A."/>
            <person name="Palaniappan K."/>
            <person name="Land M."/>
            <person name="Hauser L."/>
            <person name="Brambilla E.M."/>
            <person name="Ngatchou-Djao O.D."/>
            <person name="Rohde M."/>
            <person name="Tindall B.J."/>
            <person name="Goker M."/>
            <person name="Detter J.C."/>
            <person name="Woyke T."/>
            <person name="Bristow J."/>
            <person name="Eisen J.A."/>
            <person name="Markowitz V."/>
            <person name="Hugenholtz P."/>
            <person name="Klenk H.P."/>
            <person name="Kyrpides N.C."/>
        </authorList>
    </citation>
    <scope>NUCLEOTIDE SEQUENCE [LARGE SCALE GENOMIC DNA]</scope>
    <source>
        <strain evidence="4">DSM 16511 / JCM 12458 / E9I37-1</strain>
    </source>
</reference>
<dbReference type="InterPro" id="IPR007621">
    <property type="entry name" value="TPM_dom"/>
</dbReference>
<reference evidence="4" key="2">
    <citation type="submission" date="2011-01" db="EMBL/GenBank/DDBJ databases">
        <title>The complete genome of Nitratifractor salsuginis DSM 16511.</title>
        <authorList>
            <consortium name="US DOE Joint Genome Institute (JGI-PGF)"/>
            <person name="Lucas S."/>
            <person name="Copeland A."/>
            <person name="Lapidus A."/>
            <person name="Bruce D."/>
            <person name="Goodwin L."/>
            <person name="Pitluck S."/>
            <person name="Kyrpides N."/>
            <person name="Mavromatis K."/>
            <person name="Ivanova N."/>
            <person name="Mikhailova N."/>
            <person name="Zeytun A."/>
            <person name="Detter J.C."/>
            <person name="Tapia R."/>
            <person name="Han C."/>
            <person name="Land M."/>
            <person name="Hauser L."/>
            <person name="Markowitz V."/>
            <person name="Cheng J.-F."/>
            <person name="Hugenholtz P."/>
            <person name="Woyke T."/>
            <person name="Wu D."/>
            <person name="Tindall B."/>
            <person name="Schuetze A."/>
            <person name="Brambilla E."/>
            <person name="Klenk H.-P."/>
            <person name="Eisen J.A."/>
        </authorList>
    </citation>
    <scope>NUCLEOTIDE SEQUENCE [LARGE SCALE GENOMIC DNA]</scope>
    <source>
        <strain evidence="4">DSM 16511 / JCM 12458 / E9I37-1</strain>
    </source>
</reference>
<dbReference type="InterPro" id="IPR001478">
    <property type="entry name" value="PDZ"/>
</dbReference>
<feature type="region of interest" description="Disordered" evidence="1">
    <location>
        <begin position="185"/>
        <end position="208"/>
    </location>
</feature>
<dbReference type="InterPro" id="IPR036034">
    <property type="entry name" value="PDZ_sf"/>
</dbReference>
<dbReference type="eggNOG" id="COG1512">
    <property type="taxonomic scope" value="Bacteria"/>
</dbReference>
<evidence type="ECO:0000313" key="3">
    <source>
        <dbReference type="EMBL" id="ADV46921.1"/>
    </source>
</evidence>
<dbReference type="STRING" id="749222.Nitsa_1673"/>
<proteinExistence type="predicted"/>
<dbReference type="Proteomes" id="UP000008633">
    <property type="component" value="Chromosome"/>
</dbReference>
<accession>E6X0Y9</accession>
<dbReference type="Gene3D" id="2.30.42.10">
    <property type="match status" value="1"/>
</dbReference>
<dbReference type="Gene3D" id="3.10.310.50">
    <property type="match status" value="1"/>
</dbReference>
<name>E6X0Y9_NITSE</name>
<dbReference type="HOGENOM" id="CLU_569645_0_0_7"/>
<evidence type="ECO:0000259" key="2">
    <source>
        <dbReference type="PROSITE" id="PS50106"/>
    </source>
</evidence>
<dbReference type="KEGG" id="nsa:Nitsa_1673"/>
<evidence type="ECO:0000313" key="4">
    <source>
        <dbReference type="Proteomes" id="UP000008633"/>
    </source>
</evidence>
<dbReference type="RefSeq" id="WP_013554607.1">
    <property type="nucleotide sequence ID" value="NC_014935.1"/>
</dbReference>
<dbReference type="PROSITE" id="PS50106">
    <property type="entry name" value="PDZ"/>
    <property type="match status" value="1"/>
</dbReference>